<gene>
    <name evidence="2" type="ORF">FocTR4_00003908</name>
</gene>
<dbReference type="AlphaFoldDB" id="A0A5C6T844"/>
<proteinExistence type="predicted"/>
<reference evidence="2 3" key="1">
    <citation type="submission" date="2019-07" db="EMBL/GenBank/DDBJ databases">
        <title>The First High-Quality Draft Genome Sequence of the Causal Agent of the Current Panama Disease Epidemic.</title>
        <authorList>
            <person name="Warmington R.J."/>
            <person name="Kay W."/>
            <person name="Jeffries A."/>
            <person name="Bebber D."/>
            <person name="Moore K."/>
            <person name="Studholme D.J."/>
        </authorList>
    </citation>
    <scope>NUCLEOTIDE SEQUENCE [LARGE SCALE GENOMIC DNA]</scope>
    <source>
        <strain evidence="2 3">TR4</strain>
    </source>
</reference>
<evidence type="ECO:0000313" key="2">
    <source>
        <dbReference type="EMBL" id="TXC06896.1"/>
    </source>
</evidence>
<organism evidence="2 3">
    <name type="scientific">Fusarium oxysporum f. sp. cubense</name>
    <dbReference type="NCBI Taxonomy" id="61366"/>
    <lineage>
        <taxon>Eukaryota</taxon>
        <taxon>Fungi</taxon>
        <taxon>Dikarya</taxon>
        <taxon>Ascomycota</taxon>
        <taxon>Pezizomycotina</taxon>
        <taxon>Sordariomycetes</taxon>
        <taxon>Hypocreomycetidae</taxon>
        <taxon>Hypocreales</taxon>
        <taxon>Nectriaceae</taxon>
        <taxon>Fusarium</taxon>
        <taxon>Fusarium oxysporum species complex</taxon>
    </lineage>
</organism>
<protein>
    <submittedName>
        <fullName evidence="2">Uncharacterized protein</fullName>
    </submittedName>
</protein>
<evidence type="ECO:0000313" key="3">
    <source>
        <dbReference type="Proteomes" id="UP000321331"/>
    </source>
</evidence>
<comment type="caution">
    <text evidence="2">The sequence shown here is derived from an EMBL/GenBank/DDBJ whole genome shotgun (WGS) entry which is preliminary data.</text>
</comment>
<evidence type="ECO:0000256" key="1">
    <source>
        <dbReference type="SAM" id="Phobius"/>
    </source>
</evidence>
<name>A0A5C6T844_FUSOC</name>
<dbReference type="Proteomes" id="UP000321331">
    <property type="component" value="Unassembled WGS sequence"/>
</dbReference>
<dbReference type="EMBL" id="VMNF01000005">
    <property type="protein sequence ID" value="TXC06896.1"/>
    <property type="molecule type" value="Genomic_DNA"/>
</dbReference>
<keyword evidence="1" id="KW-1133">Transmembrane helix</keyword>
<sequence>MAYSFAESFFIGWATGVCTTSLAVTIIVLALRGTARGVSVFAWLSKNHNPDVAETSAKQTIEATNVPIPQQVPESQIIRSQMNPNPITESHRELAFRVIEVCGPDGIRENVAGFECLIENLFMDLVYGGVDPAITPGIMPTVERSSFNDQELVRLAGDPPEGETWSELICDRDTRFYAIWTFLNRFLYRRMDPNCNVEECLLPLEVSSCFQLIPHRHFAHREDSISVWREILFMMLMTLYKMVHIPATDLDKDDPRRERIDSMVSEVADALNLELLEARGRSGADIKKTLSHIFGCAANCALIFFGQPSVWEADWDSDPGRLVAPRIRFMWNGQIKWTRPPVVYNGTLWAPLVPLEPVSRPRKLPGNSYGRMWSGGQSTSDI</sequence>
<keyword evidence="1" id="KW-0812">Transmembrane</keyword>
<keyword evidence="1" id="KW-0472">Membrane</keyword>
<feature type="transmembrane region" description="Helical" evidence="1">
    <location>
        <begin position="12"/>
        <end position="31"/>
    </location>
</feature>
<accession>A0A5C6T844</accession>